<reference evidence="3" key="3">
    <citation type="submission" date="2023-05" db="EMBL/GenBank/DDBJ databases">
        <authorList>
            <person name="Smith C.H."/>
        </authorList>
    </citation>
    <scope>NUCLEOTIDE SEQUENCE</scope>
    <source>
        <strain evidence="3">CHS0354</strain>
        <tissue evidence="3">Mantle</tissue>
    </source>
</reference>
<name>A0AAE0WEY9_9BIVA</name>
<dbReference type="EMBL" id="JAEAOA010002016">
    <property type="protein sequence ID" value="KAK3611699.1"/>
    <property type="molecule type" value="Genomic_DNA"/>
</dbReference>
<dbReference type="PROSITE" id="PS51416">
    <property type="entry name" value="MIB_HERC2"/>
    <property type="match status" value="1"/>
</dbReference>
<keyword evidence="4" id="KW-1185">Reference proteome</keyword>
<organism evidence="3 4">
    <name type="scientific">Potamilus streckersoni</name>
    <dbReference type="NCBI Taxonomy" id="2493646"/>
    <lineage>
        <taxon>Eukaryota</taxon>
        <taxon>Metazoa</taxon>
        <taxon>Spiralia</taxon>
        <taxon>Lophotrochozoa</taxon>
        <taxon>Mollusca</taxon>
        <taxon>Bivalvia</taxon>
        <taxon>Autobranchia</taxon>
        <taxon>Heteroconchia</taxon>
        <taxon>Palaeoheterodonta</taxon>
        <taxon>Unionida</taxon>
        <taxon>Unionoidea</taxon>
        <taxon>Unionidae</taxon>
        <taxon>Ambleminae</taxon>
        <taxon>Lampsilini</taxon>
        <taxon>Potamilus</taxon>
    </lineage>
</organism>
<dbReference type="Proteomes" id="UP001195483">
    <property type="component" value="Unassembled WGS sequence"/>
</dbReference>
<dbReference type="SUPFAM" id="SSF159034">
    <property type="entry name" value="Mib/herc2 domain-like"/>
    <property type="match status" value="1"/>
</dbReference>
<dbReference type="InterPro" id="IPR010606">
    <property type="entry name" value="Mib_Herc2"/>
</dbReference>
<proteinExistence type="predicted"/>
<reference evidence="3" key="1">
    <citation type="journal article" date="2021" name="Genome Biol. Evol.">
        <title>A High-Quality Reference Genome for a Parasitic Bivalve with Doubly Uniparental Inheritance (Bivalvia: Unionida).</title>
        <authorList>
            <person name="Smith C.H."/>
        </authorList>
    </citation>
    <scope>NUCLEOTIDE SEQUENCE</scope>
    <source>
        <strain evidence="3">CHS0354</strain>
    </source>
</reference>
<dbReference type="GO" id="GO:0016567">
    <property type="term" value="P:protein ubiquitination"/>
    <property type="evidence" value="ECO:0007669"/>
    <property type="project" value="InterPro"/>
</dbReference>
<evidence type="ECO:0000313" key="4">
    <source>
        <dbReference type="Proteomes" id="UP001195483"/>
    </source>
</evidence>
<reference evidence="3" key="2">
    <citation type="journal article" date="2021" name="Genome Biol. Evol.">
        <title>Developing a high-quality reference genome for a parasitic bivalve with doubly uniparental inheritance (Bivalvia: Unionida).</title>
        <authorList>
            <person name="Smith C.H."/>
        </authorList>
    </citation>
    <scope>NUCLEOTIDE SEQUENCE</scope>
    <source>
        <strain evidence="3">CHS0354</strain>
        <tissue evidence="3">Mantle</tissue>
    </source>
</reference>
<dbReference type="Gene3D" id="2.30.30.40">
    <property type="entry name" value="SH3 Domains"/>
    <property type="match status" value="1"/>
</dbReference>
<feature type="domain" description="MIB/HERC2" evidence="2">
    <location>
        <begin position="130"/>
        <end position="198"/>
    </location>
</feature>
<evidence type="ECO:0000256" key="1">
    <source>
        <dbReference type="SAM" id="SignalP"/>
    </source>
</evidence>
<feature type="signal peptide" evidence="1">
    <location>
        <begin position="1"/>
        <end position="21"/>
    </location>
</feature>
<comment type="caution">
    <text evidence="3">The sequence shown here is derived from an EMBL/GenBank/DDBJ whole genome shotgun (WGS) entry which is preliminary data.</text>
</comment>
<dbReference type="SUPFAM" id="SSF57414">
    <property type="entry name" value="Hairpin loop containing domain-like"/>
    <property type="match status" value="1"/>
</dbReference>
<dbReference type="GO" id="GO:0004842">
    <property type="term" value="F:ubiquitin-protein transferase activity"/>
    <property type="evidence" value="ECO:0007669"/>
    <property type="project" value="InterPro"/>
</dbReference>
<dbReference type="InterPro" id="IPR037252">
    <property type="entry name" value="Mib_Herc2_sf"/>
</dbReference>
<dbReference type="AlphaFoldDB" id="A0AAE0WEY9"/>
<sequence length="198" mass="22059">MLSEVLVISLILQALNSFVYSEISRSNTKNIATAGVYRLNDVDYQEGLVFSTFMREDLIECVALCVQRTTCASAYYDLLKSMCSLNNARLPNYVLSPSYIGQDHKLYIDFIGYVETTTTTTTMKTTTNTAVGGCGTNIDTGKRVTRGPTWQWNEQDGGAGKLGTVEELYSGFWWTVVWDMGGSYAYRMGEGFQDLCVL</sequence>
<feature type="chain" id="PRO_5041924161" description="MIB/HERC2 domain-containing protein" evidence="1">
    <location>
        <begin position="22"/>
        <end position="198"/>
    </location>
</feature>
<accession>A0AAE0WEY9</accession>
<gene>
    <name evidence="3" type="ORF">CHS0354_034365</name>
</gene>
<evidence type="ECO:0000313" key="3">
    <source>
        <dbReference type="EMBL" id="KAK3611699.1"/>
    </source>
</evidence>
<evidence type="ECO:0000259" key="2">
    <source>
        <dbReference type="PROSITE" id="PS51416"/>
    </source>
</evidence>
<keyword evidence="1" id="KW-0732">Signal</keyword>
<dbReference type="GO" id="GO:0046872">
    <property type="term" value="F:metal ion binding"/>
    <property type="evidence" value="ECO:0007669"/>
    <property type="project" value="InterPro"/>
</dbReference>
<dbReference type="Pfam" id="PF06701">
    <property type="entry name" value="MIB_HERC2"/>
    <property type="match status" value="1"/>
</dbReference>
<protein>
    <recommendedName>
        <fullName evidence="2">MIB/HERC2 domain-containing protein</fullName>
    </recommendedName>
</protein>